<evidence type="ECO:0000313" key="4">
    <source>
        <dbReference type="Proteomes" id="UP000267798"/>
    </source>
</evidence>
<dbReference type="InterPro" id="IPR013766">
    <property type="entry name" value="Thioredoxin_domain"/>
</dbReference>
<dbReference type="OrthoDB" id="32134at2"/>
<evidence type="ECO:0000259" key="2">
    <source>
        <dbReference type="Pfam" id="PF00085"/>
    </source>
</evidence>
<keyword evidence="4" id="KW-1185">Reference proteome</keyword>
<dbReference type="AlphaFoldDB" id="A0A3A6PDR7"/>
<accession>A0A3A6PDR7</accession>
<dbReference type="Proteomes" id="UP000267798">
    <property type="component" value="Unassembled WGS sequence"/>
</dbReference>
<dbReference type="CDD" id="cd02947">
    <property type="entry name" value="TRX_family"/>
    <property type="match status" value="1"/>
</dbReference>
<dbReference type="Pfam" id="PF00085">
    <property type="entry name" value="Thioredoxin"/>
    <property type="match status" value="1"/>
</dbReference>
<keyword evidence="1" id="KW-1133">Transmembrane helix</keyword>
<name>A0A3A6PDR7_9BACL</name>
<keyword evidence="1" id="KW-0472">Membrane</keyword>
<sequence>MKKKKKKFSMIYVYIGVVIILFGSIFVLGNLEKDNKLYGMPASELNPATRSLLDNPNYQNIILPAEMDNKIDAKEDFFLYAFSSTCKYCLNTTPQIMPIVNDMGVDMPMFNLLEFGEYGMKLNVESTPTLLYYKDGVEVDRLEGGLREEGTTVGHTLDDFKAFFTKHAGADAQ</sequence>
<dbReference type="InterPro" id="IPR036249">
    <property type="entry name" value="Thioredoxin-like_sf"/>
</dbReference>
<proteinExistence type="predicted"/>
<feature type="domain" description="Thioredoxin" evidence="2">
    <location>
        <begin position="65"/>
        <end position="148"/>
    </location>
</feature>
<evidence type="ECO:0000256" key="1">
    <source>
        <dbReference type="SAM" id="Phobius"/>
    </source>
</evidence>
<keyword evidence="1" id="KW-0812">Transmembrane</keyword>
<gene>
    <name evidence="3" type="ORF">D3P09_19400</name>
</gene>
<evidence type="ECO:0000313" key="3">
    <source>
        <dbReference type="EMBL" id="RJX38230.1"/>
    </source>
</evidence>
<reference evidence="3 4" key="1">
    <citation type="submission" date="2018-09" db="EMBL/GenBank/DDBJ databases">
        <title>Paenibacillus aracenensis nov. sp. isolated from a cave in southern Spain.</title>
        <authorList>
            <person name="Jurado V."/>
            <person name="Gutierrez-Patricio S."/>
            <person name="Gonzalez-Pimentel J.L."/>
            <person name="Miller A.Z."/>
            <person name="Laiz L."/>
            <person name="Saiz-Jimenez C."/>
        </authorList>
    </citation>
    <scope>NUCLEOTIDE SEQUENCE [LARGE SCALE GENOMIC DNA]</scope>
    <source>
        <strain evidence="3 4">JCM 19203</strain>
    </source>
</reference>
<dbReference type="Gene3D" id="3.40.30.10">
    <property type="entry name" value="Glutaredoxin"/>
    <property type="match status" value="1"/>
</dbReference>
<dbReference type="RefSeq" id="WP_120113048.1">
    <property type="nucleotide sequence ID" value="NZ_QXQB01000004.1"/>
</dbReference>
<feature type="transmembrane region" description="Helical" evidence="1">
    <location>
        <begin position="12"/>
        <end position="31"/>
    </location>
</feature>
<dbReference type="EMBL" id="QXQB01000004">
    <property type="protein sequence ID" value="RJX38230.1"/>
    <property type="molecule type" value="Genomic_DNA"/>
</dbReference>
<dbReference type="SUPFAM" id="SSF52833">
    <property type="entry name" value="Thioredoxin-like"/>
    <property type="match status" value="1"/>
</dbReference>
<organism evidence="3 4">
    <name type="scientific">Paenibacillus pinisoli</name>
    <dbReference type="NCBI Taxonomy" id="1276110"/>
    <lineage>
        <taxon>Bacteria</taxon>
        <taxon>Bacillati</taxon>
        <taxon>Bacillota</taxon>
        <taxon>Bacilli</taxon>
        <taxon>Bacillales</taxon>
        <taxon>Paenibacillaceae</taxon>
        <taxon>Paenibacillus</taxon>
    </lineage>
</organism>
<comment type="caution">
    <text evidence="3">The sequence shown here is derived from an EMBL/GenBank/DDBJ whole genome shotgun (WGS) entry which is preliminary data.</text>
</comment>
<protein>
    <submittedName>
        <fullName evidence="3">Thioredoxin</fullName>
    </submittedName>
</protein>